<feature type="transmembrane region" description="Helical" evidence="11">
    <location>
        <begin position="268"/>
        <end position="289"/>
    </location>
</feature>
<keyword evidence="7" id="KW-0406">Ion transport</keyword>
<evidence type="ECO:0000256" key="11">
    <source>
        <dbReference type="SAM" id="Phobius"/>
    </source>
</evidence>
<feature type="transmembrane region" description="Helical" evidence="11">
    <location>
        <begin position="130"/>
        <end position="147"/>
    </location>
</feature>
<feature type="transmembrane region" description="Helical" evidence="11">
    <location>
        <begin position="74"/>
        <end position="95"/>
    </location>
</feature>
<dbReference type="PANTHER" id="PTHR43373">
    <property type="entry name" value="NA(+)/H(+) ANTIPORTER SUBUNIT"/>
    <property type="match status" value="1"/>
</dbReference>
<dbReference type="Pfam" id="PF13244">
    <property type="entry name" value="MbhD"/>
    <property type="match status" value="1"/>
</dbReference>
<feature type="domain" description="MrpA C-terminal/MbhD" evidence="14">
    <location>
        <begin position="604"/>
        <end position="668"/>
    </location>
</feature>
<gene>
    <name evidence="16" type="ORF">HHL28_09755</name>
</gene>
<evidence type="ECO:0000256" key="8">
    <source>
        <dbReference type="ARBA" id="ARBA00023136"/>
    </source>
</evidence>
<feature type="transmembrane region" description="Helical" evidence="11">
    <location>
        <begin position="107"/>
        <end position="124"/>
    </location>
</feature>
<evidence type="ECO:0000256" key="2">
    <source>
        <dbReference type="ARBA" id="ARBA00022448"/>
    </source>
</evidence>
<dbReference type="Proteomes" id="UP000501891">
    <property type="component" value="Chromosome"/>
</dbReference>
<dbReference type="GO" id="GO:0005886">
    <property type="term" value="C:plasma membrane"/>
    <property type="evidence" value="ECO:0007669"/>
    <property type="project" value="UniProtKB-SubCell"/>
</dbReference>
<keyword evidence="3" id="KW-0050">Antiport</keyword>
<feature type="transmembrane region" description="Helical" evidence="11">
    <location>
        <begin position="447"/>
        <end position="469"/>
    </location>
</feature>
<feature type="transmembrane region" description="Helical" evidence="11">
    <location>
        <begin position="201"/>
        <end position="217"/>
    </location>
</feature>
<dbReference type="NCBIfam" id="NF009287">
    <property type="entry name" value="PRK12647.1"/>
    <property type="match status" value="1"/>
</dbReference>
<dbReference type="InterPro" id="IPR001750">
    <property type="entry name" value="ND/Mrp_TM"/>
</dbReference>
<name>A0A858R7G2_9PROT</name>
<feature type="transmembrane region" description="Helical" evidence="11">
    <location>
        <begin position="684"/>
        <end position="703"/>
    </location>
</feature>
<evidence type="ECO:0000256" key="6">
    <source>
        <dbReference type="ARBA" id="ARBA00022989"/>
    </source>
</evidence>
<dbReference type="InterPro" id="IPR025383">
    <property type="entry name" value="MrpA_C/MbhD"/>
</dbReference>
<accession>A0A858R7G2</accession>
<evidence type="ECO:0000256" key="1">
    <source>
        <dbReference type="ARBA" id="ARBA00004651"/>
    </source>
</evidence>
<evidence type="ECO:0000313" key="16">
    <source>
        <dbReference type="EMBL" id="QJE73341.1"/>
    </source>
</evidence>
<dbReference type="AlphaFoldDB" id="A0A858R7G2"/>
<evidence type="ECO:0000256" key="3">
    <source>
        <dbReference type="ARBA" id="ARBA00022449"/>
    </source>
</evidence>
<dbReference type="InterPro" id="IPR001516">
    <property type="entry name" value="Proton_antipo_N"/>
</dbReference>
<feature type="domain" description="NADH:quinone oxidoreductase/Mrp antiporter transmembrane" evidence="12">
    <location>
        <begin position="124"/>
        <end position="410"/>
    </location>
</feature>
<feature type="transmembrane region" description="Helical" evidence="11">
    <location>
        <begin position="159"/>
        <end position="181"/>
    </location>
</feature>
<dbReference type="Pfam" id="PF00662">
    <property type="entry name" value="Proton_antipo_N"/>
    <property type="match status" value="1"/>
</dbReference>
<dbReference type="PRINTS" id="PR01434">
    <property type="entry name" value="NADHDHGNASE5"/>
</dbReference>
<comment type="subcellular location">
    <subcellularLocation>
        <location evidence="1">Cell membrane</location>
        <topology evidence="1">Multi-pass membrane protein</topology>
    </subcellularLocation>
    <subcellularLocation>
        <location evidence="9">Membrane</location>
        <topology evidence="9">Multi-pass membrane protein</topology>
    </subcellularLocation>
</comment>
<evidence type="ECO:0000259" key="13">
    <source>
        <dbReference type="Pfam" id="PF00662"/>
    </source>
</evidence>
<evidence type="ECO:0000313" key="17">
    <source>
        <dbReference type="Proteomes" id="UP000501891"/>
    </source>
</evidence>
<feature type="transmembrane region" description="Helical" evidence="11">
    <location>
        <begin position="597"/>
        <end position="615"/>
    </location>
</feature>
<feature type="transmembrane region" description="Helical" evidence="11">
    <location>
        <begin position="365"/>
        <end position="384"/>
    </location>
</feature>
<dbReference type="PANTHER" id="PTHR43373:SF1">
    <property type="entry name" value="NA(+)_H(+) ANTIPORTER SUBUNIT A"/>
    <property type="match status" value="1"/>
</dbReference>
<feature type="transmembrane region" description="Helical" evidence="11">
    <location>
        <begin position="322"/>
        <end position="344"/>
    </location>
</feature>
<keyword evidence="17" id="KW-1185">Reference proteome</keyword>
<dbReference type="GO" id="GO:0015297">
    <property type="term" value="F:antiporter activity"/>
    <property type="evidence" value="ECO:0007669"/>
    <property type="project" value="UniProtKB-KW"/>
</dbReference>
<feature type="transmembrane region" description="Helical" evidence="11">
    <location>
        <begin position="645"/>
        <end position="664"/>
    </location>
</feature>
<feature type="domain" description="NADH-Ubiquinone oxidoreductase (complex I) chain 5 N-terminal" evidence="13">
    <location>
        <begin position="64"/>
        <end position="108"/>
    </location>
</feature>
<dbReference type="Pfam" id="PF20501">
    <property type="entry name" value="MbhE"/>
    <property type="match status" value="1"/>
</dbReference>
<feature type="domain" description="MrpA C-terminal/MbhE" evidence="15">
    <location>
        <begin position="680"/>
        <end position="765"/>
    </location>
</feature>
<feature type="transmembrane region" description="Helical" evidence="11">
    <location>
        <begin position="489"/>
        <end position="515"/>
    </location>
</feature>
<evidence type="ECO:0000259" key="15">
    <source>
        <dbReference type="Pfam" id="PF20501"/>
    </source>
</evidence>
<organism evidence="16 17">
    <name type="scientific">Aerophototrophica crusticola</name>
    <dbReference type="NCBI Taxonomy" id="1709002"/>
    <lineage>
        <taxon>Bacteria</taxon>
        <taxon>Pseudomonadati</taxon>
        <taxon>Pseudomonadota</taxon>
        <taxon>Alphaproteobacteria</taxon>
        <taxon>Rhodospirillales</taxon>
        <taxon>Rhodospirillaceae</taxon>
        <taxon>Aerophototrophica</taxon>
    </lineage>
</organism>
<dbReference type="EMBL" id="CP051775">
    <property type="protein sequence ID" value="QJE73341.1"/>
    <property type="molecule type" value="Genomic_DNA"/>
</dbReference>
<keyword evidence="6 11" id="KW-1133">Transmembrane helix</keyword>
<evidence type="ECO:0000256" key="7">
    <source>
        <dbReference type="ARBA" id="ARBA00023065"/>
    </source>
</evidence>
<dbReference type="InterPro" id="IPR050616">
    <property type="entry name" value="CPA3_Na-H_Antiporter_A"/>
</dbReference>
<reference evidence="16" key="1">
    <citation type="submission" date="2020-04" db="EMBL/GenBank/DDBJ databases">
        <title>A desert anoxygenic phototrophic bacterium fixes CO2 using RubisCO under aerobic conditions.</title>
        <authorList>
            <person name="Tang K."/>
        </authorList>
    </citation>
    <scope>NUCLEOTIDE SEQUENCE [LARGE SCALE GENOMIC DNA]</scope>
    <source>
        <strain evidence="16">MIMtkB3</strain>
    </source>
</reference>
<keyword evidence="5 9" id="KW-0812">Transmembrane</keyword>
<evidence type="ECO:0000259" key="12">
    <source>
        <dbReference type="Pfam" id="PF00361"/>
    </source>
</evidence>
<sequence length="786" mass="82253">MLAAVLVIFLAAAIAPTLHRLLPAFSHWLLALVPAGVTVWFAQFLGPVSGGETVLQVVPWVPALGVELAFRLDGLSLLFALLVTGIGTFITAYAGGYLHGHEHQGRFYLFLLAFMGSMLGLVLADDVISLFVFWELTSVTSFLLIGFNHEDGRSRRSAVQALVVTSLGGLALLAGLVLMGLVGEGWRLTAMEASGIDFRAHALYLPILVLILLGAFTKSAQVPFHFWLPNAMDAPTPVSAYLHSATMVKAGVYLVARLNPTLGGTEVWTYTLAAFGTVTAVWGGLMALRSTDLKKVLAYTTLMALGTLTMLVGLGTEYALKGFAVFLLAHSLYKGALFMGAGAVDHGTGTRDVNQLSGLWPKMRLTGLFILLASLSMAGLPPFFGFLGKELMYEGMLEAGSTGTFVLVGMVLANATMLGAAGLVFVKPFLGKPSQAAEHAHEGSPSLWIGPAVLASLGLAFGLFGSLPAPLMGAVTSAVAGTAKTVDLHLWHGLTPALGLSAVTVALGAALFLGLRGVTAALGGLARASRVNFDAAWDHVLAGVDALARAVTNLLQAGRLSRYMLLTIAVMFALPGITLLLRGGFAMPKAEGWAEPLGWFLCFLMLLGTFGAMLATSRLAAVTALSISGLAVALFFLAYSAPDVGITQLMVETLTVIIIVLVLAKLPKFGPSERTDAATRLVKLVVAVAAGGVTTAILLSVTAQPLSPHLSDYFAAASYVEAYGRNVVNVIIVDFRGFDTLGEITVVAMAGLGVLALLKARNAPKPEEDAAAPRLDPGKPMTGEAD</sequence>
<feature type="transmembrane region" description="Helical" evidence="11">
    <location>
        <begin position="622"/>
        <end position="639"/>
    </location>
</feature>
<evidence type="ECO:0000259" key="14">
    <source>
        <dbReference type="Pfam" id="PF13244"/>
    </source>
</evidence>
<feature type="transmembrane region" description="Helical" evidence="11">
    <location>
        <begin position="296"/>
        <end position="316"/>
    </location>
</feature>
<dbReference type="GO" id="GO:0006811">
    <property type="term" value="P:monoatomic ion transport"/>
    <property type="evidence" value="ECO:0007669"/>
    <property type="project" value="UniProtKB-KW"/>
</dbReference>
<feature type="region of interest" description="Disordered" evidence="10">
    <location>
        <begin position="764"/>
        <end position="786"/>
    </location>
</feature>
<evidence type="ECO:0000256" key="4">
    <source>
        <dbReference type="ARBA" id="ARBA00022475"/>
    </source>
</evidence>
<evidence type="ECO:0000256" key="5">
    <source>
        <dbReference type="ARBA" id="ARBA00022692"/>
    </source>
</evidence>
<evidence type="ECO:0000256" key="9">
    <source>
        <dbReference type="RuleBase" id="RU000320"/>
    </source>
</evidence>
<dbReference type="KEGG" id="acru:HHL28_09755"/>
<feature type="transmembrane region" description="Helical" evidence="11">
    <location>
        <begin position="404"/>
        <end position="426"/>
    </location>
</feature>
<dbReference type="Pfam" id="PF00361">
    <property type="entry name" value="Proton_antipo_M"/>
    <property type="match status" value="1"/>
</dbReference>
<evidence type="ECO:0000256" key="10">
    <source>
        <dbReference type="SAM" id="MobiDB-lite"/>
    </source>
</evidence>
<dbReference type="InterPro" id="IPR046806">
    <property type="entry name" value="MrpA_C/MbhE"/>
</dbReference>
<protein>
    <submittedName>
        <fullName evidence="16">Monovalent cation/H+ antiporter subunit A</fullName>
    </submittedName>
</protein>
<proteinExistence type="predicted"/>
<keyword evidence="4" id="KW-1003">Cell membrane</keyword>
<keyword evidence="8 11" id="KW-0472">Membrane</keyword>
<feature type="transmembrane region" description="Helical" evidence="11">
    <location>
        <begin position="740"/>
        <end position="758"/>
    </location>
</feature>
<keyword evidence="2" id="KW-0813">Transport</keyword>
<feature type="transmembrane region" description="Helical" evidence="11">
    <location>
        <begin position="563"/>
        <end position="585"/>
    </location>
</feature>